<evidence type="ECO:0000313" key="3">
    <source>
        <dbReference type="EMBL" id="MBL6237565.1"/>
    </source>
</evidence>
<dbReference type="EMBL" id="JAETYU010000008">
    <property type="protein sequence ID" value="MBL6203140.1"/>
    <property type="molecule type" value="Genomic_DNA"/>
</dbReference>
<evidence type="ECO:0000313" key="2">
    <source>
        <dbReference type="EMBL" id="MBL6237560.1"/>
    </source>
</evidence>
<dbReference type="Proteomes" id="UP000254043">
    <property type="component" value="Unassembled WGS sequence"/>
</dbReference>
<reference evidence="8 11" key="3">
    <citation type="submission" date="2018-12" db="EMBL/GenBank/DDBJ databases">
        <title>Food and Water Safety Consortium.</title>
        <authorList>
            <person name="Tyson S."/>
            <person name="Peterson C.-L."/>
            <person name="Olson A."/>
            <person name="Tyler S."/>
            <person name="Cabral J."/>
            <person name="Lynch T."/>
            <person name="Knox N."/>
            <person name="Van Domselaar G."/>
            <person name="Graham M."/>
        </authorList>
    </citation>
    <scope>NUCLEOTIDE SEQUENCE [LARGE SCALE GENOMIC DNA]</scope>
    <source>
        <strain evidence="8 11">FWSEC0384</strain>
    </source>
</reference>
<organism evidence="5">
    <name type="scientific">Escherichia coli</name>
    <dbReference type="NCBI Taxonomy" id="562"/>
    <lineage>
        <taxon>Bacteria</taxon>
        <taxon>Pseudomonadati</taxon>
        <taxon>Pseudomonadota</taxon>
        <taxon>Gammaproteobacteria</taxon>
        <taxon>Enterobacterales</taxon>
        <taxon>Enterobacteriaceae</taxon>
        <taxon>Escherichia</taxon>
    </lineage>
</organism>
<dbReference type="Proteomes" id="UP000306700">
    <property type="component" value="Unassembled WGS sequence"/>
</dbReference>
<reference evidence="5 12" key="4">
    <citation type="journal article" date="2020" name="J. Appl. Microbiol.">
        <title>Genetic characterization of Shigatoxigenic and enteropathogenic Escherichia coli O80:H2 from diarrheic and septicemic calves and relatedness to human Shigatoxigenic E. coli O80:H2.</title>
        <authorList>
            <person name="Habets A."/>
            <person name="Crombe F."/>
            <person name="Nakamura K."/>
            <person name="Guerin V."/>
            <person name="De Rauw K."/>
            <person name="Pierard D."/>
            <person name="Saulmont M."/>
            <person name="Hayashi T."/>
            <person name="Mainil J.G."/>
            <person name="Thiry D."/>
        </authorList>
    </citation>
    <scope>NUCLEOTIDE SEQUENCE [LARGE SCALE GENOMIC DNA]</scope>
    <source>
        <strain evidence="5">EH3306</strain>
        <strain evidence="4 12">EH3307</strain>
    </source>
</reference>
<evidence type="ECO:0000313" key="1">
    <source>
        <dbReference type="EMBL" id="MBL6203140.1"/>
    </source>
</evidence>
<dbReference type="SUPFAM" id="SSF161266">
    <property type="entry name" value="Gam-like"/>
    <property type="match status" value="1"/>
</dbReference>
<reference evidence="1 13" key="5">
    <citation type="submission" date="2021-01" db="EMBL/GenBank/DDBJ databases">
        <title>Genomes of Escherichia coli STEC strains from raw meat-based diets for companion animals.</title>
        <authorList>
            <person name="Stevens M.J.A."/>
            <person name="Stephan R."/>
        </authorList>
    </citation>
    <scope>NUCLEOTIDE SEQUENCE [LARGE SCALE GENOMIC DNA]</scope>
    <source>
        <strain evidence="1">ATC7-7</strain>
        <strain evidence="2 13">LSC1-58</strain>
    </source>
</reference>
<evidence type="ECO:0000313" key="7">
    <source>
        <dbReference type="EMBL" id="STF92897.1"/>
    </source>
</evidence>
<evidence type="ECO:0000313" key="5">
    <source>
        <dbReference type="EMBL" id="NYQ40757.1"/>
    </source>
</evidence>
<dbReference type="Proteomes" id="UP000517067">
    <property type="component" value="Unassembled WGS sequence"/>
</dbReference>
<dbReference type="InterPro" id="IPR009951">
    <property type="entry name" value="Host-nuc_inhib_Gam"/>
</dbReference>
<evidence type="ECO:0000313" key="13">
    <source>
        <dbReference type="Proteomes" id="UP000615017"/>
    </source>
</evidence>
<evidence type="ECO:0000313" key="4">
    <source>
        <dbReference type="EMBL" id="NYP88778.1"/>
    </source>
</evidence>
<protein>
    <submittedName>
        <fullName evidence="5">Host-nuclease inhibitor Gam family protein</fullName>
    </submittedName>
    <submittedName>
        <fullName evidence="6 7">Host-nuclease inhibitor protein</fullName>
    </submittedName>
</protein>
<dbReference type="GO" id="GO:0003690">
    <property type="term" value="F:double-stranded DNA binding"/>
    <property type="evidence" value="ECO:0007669"/>
    <property type="project" value="InterPro"/>
</dbReference>
<dbReference type="GO" id="GO:0042262">
    <property type="term" value="P:DNA protection"/>
    <property type="evidence" value="ECO:0007669"/>
    <property type="project" value="InterPro"/>
</dbReference>
<dbReference type="AlphaFoldDB" id="A0A066Q1W0"/>
<gene>
    <name evidence="6" type="ORF">BMT50_27985</name>
    <name evidence="8" type="ORF">C9160_04415</name>
    <name evidence="5" type="ORF">G4A38_19570</name>
    <name evidence="4" type="ORF">G4A47_27435</name>
    <name evidence="2" type="ORF">JNA65_27450</name>
    <name evidence="3" type="ORF">JNA65_27475</name>
    <name evidence="1" type="ORF">JNA68_07950</name>
    <name evidence="7" type="ORF">NCTC7927_01629</name>
</gene>
<evidence type="ECO:0000313" key="10">
    <source>
        <dbReference type="Proteomes" id="UP000254043"/>
    </source>
</evidence>
<dbReference type="EMBL" id="JABUPU010000130">
    <property type="protein sequence ID" value="NYP88778.1"/>
    <property type="molecule type" value="Genomic_DNA"/>
</dbReference>
<dbReference type="SMR" id="A0A066Q1W0"/>
<evidence type="ECO:0000313" key="8">
    <source>
        <dbReference type="EMBL" id="TJH24717.1"/>
    </source>
</evidence>
<dbReference type="EMBL" id="RRNI01000003">
    <property type="protein sequence ID" value="TJH24717.1"/>
    <property type="molecule type" value="Genomic_DNA"/>
</dbReference>
<dbReference type="Gene3D" id="1.20.5.170">
    <property type="match status" value="1"/>
</dbReference>
<proteinExistence type="predicted"/>
<reference evidence="7 10" key="2">
    <citation type="submission" date="2018-06" db="EMBL/GenBank/DDBJ databases">
        <authorList>
            <consortium name="Pathogen Informatics"/>
            <person name="Doyle S."/>
        </authorList>
    </citation>
    <scope>NUCLEOTIDE SEQUENCE [LARGE SCALE GENOMIC DNA]</scope>
    <source>
        <strain evidence="7 10">NCTC7927</strain>
    </source>
</reference>
<evidence type="ECO:0000313" key="6">
    <source>
        <dbReference type="EMBL" id="OKB76354.1"/>
    </source>
</evidence>
<sequence length="176" mass="19652">MAKRVTKLKAAAEAAPQTREEVSRDIRTLGDIQREALRLETAMNDEVAEITARYTPQIENLKKEIKVLFKGIQDWCKTNRDELTNGGKTKTANLTTGTVSWRLGNPSCSVSRDVEGVIEMLRRMGLERFIRTKEEVNKEAVLAEPDAVKGIAGIKVNKGAESFYVEPFEQDAGLNK</sequence>
<dbReference type="EMBL" id="JABUPJ010000029">
    <property type="protein sequence ID" value="NYQ40757.1"/>
    <property type="molecule type" value="Genomic_DNA"/>
</dbReference>
<evidence type="ECO:0000313" key="12">
    <source>
        <dbReference type="Proteomes" id="UP000517067"/>
    </source>
</evidence>
<name>A0A066Q1W0_ECOLX</name>
<dbReference type="Proteomes" id="UP000540485">
    <property type="component" value="Unassembled WGS sequence"/>
</dbReference>
<dbReference type="RefSeq" id="WP_001129553.1">
    <property type="nucleotide sequence ID" value="NZ_AP018796.1"/>
</dbReference>
<dbReference type="Proteomes" id="UP000186595">
    <property type="component" value="Unassembled WGS sequence"/>
</dbReference>
<dbReference type="Pfam" id="PF07352">
    <property type="entry name" value="Phage_Mu_Gam"/>
    <property type="match status" value="1"/>
</dbReference>
<accession>A0A066Q1W0</accession>
<dbReference type="EMBL" id="JAETYZ010000130">
    <property type="protein sequence ID" value="MBL6237560.1"/>
    <property type="molecule type" value="Genomic_DNA"/>
</dbReference>
<reference evidence="6 9" key="1">
    <citation type="submission" date="2016-11" db="EMBL/GenBank/DDBJ databases">
        <title>Draft genome sequences of five Shigatoxin-producing Escherichia coli isolates harboring the new recently described Subtilase cytotoxin allelic variant subAB2-3.</title>
        <authorList>
            <person name="Tasara T."/>
            <person name="Fierz L."/>
            <person name="Klumpp J."/>
            <person name="Schmidt H."/>
            <person name="Stephan R."/>
        </authorList>
    </citation>
    <scope>NUCLEOTIDE SEQUENCE [LARGE SCALE GENOMIC DNA]</scope>
    <source>
        <strain evidence="6 9">453</strain>
    </source>
</reference>
<evidence type="ECO:0000313" key="9">
    <source>
        <dbReference type="Proteomes" id="UP000186595"/>
    </source>
</evidence>
<dbReference type="EMBL" id="JAETYZ010000131">
    <property type="protein sequence ID" value="MBL6237565.1"/>
    <property type="molecule type" value="Genomic_DNA"/>
</dbReference>
<evidence type="ECO:0000313" key="11">
    <source>
        <dbReference type="Proteomes" id="UP000306700"/>
    </source>
</evidence>
<dbReference type="Proteomes" id="UP000655659">
    <property type="component" value="Unassembled WGS sequence"/>
</dbReference>
<dbReference type="Proteomes" id="UP000615017">
    <property type="component" value="Unassembled WGS sequence"/>
</dbReference>
<dbReference type="EMBL" id="UGAK01000003">
    <property type="protein sequence ID" value="STF92897.1"/>
    <property type="molecule type" value="Genomic_DNA"/>
</dbReference>
<dbReference type="EMBL" id="MPGR01000001">
    <property type="protein sequence ID" value="OKB76354.1"/>
    <property type="molecule type" value="Genomic_DNA"/>
</dbReference>